<dbReference type="Gene3D" id="3.30.700.10">
    <property type="entry name" value="Glycoprotein, Type 4 Pilin"/>
    <property type="match status" value="1"/>
</dbReference>
<dbReference type="PROSITE" id="PS00409">
    <property type="entry name" value="PROKAR_NTER_METHYL"/>
    <property type="match status" value="1"/>
</dbReference>
<dbReference type="SUPFAM" id="SSF54523">
    <property type="entry name" value="Pili subunits"/>
    <property type="match status" value="1"/>
</dbReference>
<sequence length="158" mass="16857">MLIPCASRRGFSLIELMVVVVLLAIMAALASVPVSGALARQDLSRSVQLIRLFDLRLRHQAQLEREPVKGLIDHQTGRLVVLVDGDPVKSFQLPQSVAVQAIGNVNRGIEVAGNGDAVSYAVQLACRGATQWVLVVGGSGQVLVDVDPRSVKMLLGVQ</sequence>
<name>A0A517SPG6_9BACT</name>
<protein>
    <recommendedName>
        <fullName evidence="3">Type II secretion system protein H</fullName>
    </recommendedName>
</protein>
<dbReference type="InterPro" id="IPR012902">
    <property type="entry name" value="N_methyl_site"/>
</dbReference>
<dbReference type="Proteomes" id="UP000315003">
    <property type="component" value="Chromosome"/>
</dbReference>
<gene>
    <name evidence="1" type="ORF">SV7mr_04880</name>
</gene>
<keyword evidence="2" id="KW-1185">Reference proteome</keyword>
<dbReference type="InterPro" id="IPR045584">
    <property type="entry name" value="Pilin-like"/>
</dbReference>
<dbReference type="EMBL" id="CP036272">
    <property type="protein sequence ID" value="QDT57999.1"/>
    <property type="molecule type" value="Genomic_DNA"/>
</dbReference>
<dbReference type="NCBIfam" id="TIGR02532">
    <property type="entry name" value="IV_pilin_GFxxxE"/>
    <property type="match status" value="1"/>
</dbReference>
<accession>A0A517SPG6</accession>
<dbReference type="RefSeq" id="WP_145268843.1">
    <property type="nucleotide sequence ID" value="NZ_CP036272.1"/>
</dbReference>
<dbReference type="Pfam" id="PF07963">
    <property type="entry name" value="N_methyl"/>
    <property type="match status" value="1"/>
</dbReference>
<reference evidence="1 2" key="1">
    <citation type="submission" date="2019-02" db="EMBL/GenBank/DDBJ databases">
        <title>Deep-cultivation of Planctomycetes and their phenomic and genomic characterization uncovers novel biology.</title>
        <authorList>
            <person name="Wiegand S."/>
            <person name="Jogler M."/>
            <person name="Boedeker C."/>
            <person name="Pinto D."/>
            <person name="Vollmers J."/>
            <person name="Rivas-Marin E."/>
            <person name="Kohn T."/>
            <person name="Peeters S.H."/>
            <person name="Heuer A."/>
            <person name="Rast P."/>
            <person name="Oberbeckmann S."/>
            <person name="Bunk B."/>
            <person name="Jeske O."/>
            <person name="Meyerdierks A."/>
            <person name="Storesund J.E."/>
            <person name="Kallscheuer N."/>
            <person name="Luecker S."/>
            <person name="Lage O.M."/>
            <person name="Pohl T."/>
            <person name="Merkel B.J."/>
            <person name="Hornburger P."/>
            <person name="Mueller R.-W."/>
            <person name="Bruemmer F."/>
            <person name="Labrenz M."/>
            <person name="Spormann A.M."/>
            <person name="Op den Camp H."/>
            <person name="Overmann J."/>
            <person name="Amann R."/>
            <person name="Jetten M.S.M."/>
            <person name="Mascher T."/>
            <person name="Medema M.H."/>
            <person name="Devos D.P."/>
            <person name="Kaster A.-K."/>
            <person name="Ovreas L."/>
            <person name="Rohde M."/>
            <person name="Galperin M.Y."/>
            <person name="Jogler C."/>
        </authorList>
    </citation>
    <scope>NUCLEOTIDE SEQUENCE [LARGE SCALE GENOMIC DNA]</scope>
    <source>
        <strain evidence="1 2">SV_7m_r</strain>
    </source>
</reference>
<organism evidence="1 2">
    <name type="scientific">Stieleria bergensis</name>
    <dbReference type="NCBI Taxonomy" id="2528025"/>
    <lineage>
        <taxon>Bacteria</taxon>
        <taxon>Pseudomonadati</taxon>
        <taxon>Planctomycetota</taxon>
        <taxon>Planctomycetia</taxon>
        <taxon>Pirellulales</taxon>
        <taxon>Pirellulaceae</taxon>
        <taxon>Stieleria</taxon>
    </lineage>
</organism>
<evidence type="ECO:0000313" key="2">
    <source>
        <dbReference type="Proteomes" id="UP000315003"/>
    </source>
</evidence>
<evidence type="ECO:0000313" key="1">
    <source>
        <dbReference type="EMBL" id="QDT57999.1"/>
    </source>
</evidence>
<evidence type="ECO:0008006" key="3">
    <source>
        <dbReference type="Google" id="ProtNLM"/>
    </source>
</evidence>
<proteinExistence type="predicted"/>
<dbReference type="AlphaFoldDB" id="A0A517SPG6"/>